<dbReference type="Proteomes" id="UP001373714">
    <property type="component" value="Unassembled WGS sequence"/>
</dbReference>
<gene>
    <name evidence="10" type="ORF">TWF730_004207</name>
</gene>
<sequence>MGTNEKLSVLMVCLGNICRSPMAEAVFRHTAKEHDLLDRFDIIDSAGTGAYHIGSNPDSRSAAECRKNGVAISHSARQVSKRDFETFDYILAMDEENLANLERKKPKSGECKARVMMFGDFADGDRKGVVVEDPYYGGQRGFEINFGQCRKFSENFMRRVLGAEI</sequence>
<evidence type="ECO:0000256" key="8">
    <source>
        <dbReference type="PIRSR" id="PIRSR617867-1"/>
    </source>
</evidence>
<protein>
    <recommendedName>
        <fullName evidence="9">Phosphotyrosine protein phosphatase I domain-containing protein</fullName>
    </recommendedName>
</protein>
<evidence type="ECO:0000313" key="11">
    <source>
        <dbReference type="Proteomes" id="UP001373714"/>
    </source>
</evidence>
<dbReference type="PRINTS" id="PR00719">
    <property type="entry name" value="LMWPTPASE"/>
</dbReference>
<dbReference type="InterPro" id="IPR023485">
    <property type="entry name" value="Ptyr_pPase"/>
</dbReference>
<evidence type="ECO:0000313" key="10">
    <source>
        <dbReference type="EMBL" id="KAK6332546.1"/>
    </source>
</evidence>
<feature type="active site" evidence="8">
    <location>
        <position position="19"/>
    </location>
</feature>
<evidence type="ECO:0000256" key="6">
    <source>
        <dbReference type="ARBA" id="ARBA00022912"/>
    </source>
</evidence>
<dbReference type="GO" id="GO:0005737">
    <property type="term" value="C:cytoplasm"/>
    <property type="evidence" value="ECO:0007669"/>
    <property type="project" value="UniProtKB-SubCell"/>
</dbReference>
<dbReference type="PRINTS" id="PR00720">
    <property type="entry name" value="MAMMALPTPASE"/>
</dbReference>
<dbReference type="InterPro" id="IPR036196">
    <property type="entry name" value="Ptyr_pPase_sf"/>
</dbReference>
<organism evidence="10 11">
    <name type="scientific">Orbilia blumenaviensis</name>
    <dbReference type="NCBI Taxonomy" id="1796055"/>
    <lineage>
        <taxon>Eukaryota</taxon>
        <taxon>Fungi</taxon>
        <taxon>Dikarya</taxon>
        <taxon>Ascomycota</taxon>
        <taxon>Pezizomycotina</taxon>
        <taxon>Orbiliomycetes</taxon>
        <taxon>Orbiliales</taxon>
        <taxon>Orbiliaceae</taxon>
        <taxon>Orbilia</taxon>
    </lineage>
</organism>
<feature type="active site" description="Nucleophile" evidence="8">
    <location>
        <position position="13"/>
    </location>
</feature>
<dbReference type="SMART" id="SM00226">
    <property type="entry name" value="LMWPc"/>
    <property type="match status" value="1"/>
</dbReference>
<dbReference type="PANTHER" id="PTHR11717:SF7">
    <property type="entry name" value="LOW MOLECULAR WEIGHT PHOSPHOTYROSINE PROTEIN PHOSPHATASE"/>
    <property type="match status" value="1"/>
</dbReference>
<feature type="domain" description="Phosphotyrosine protein phosphatase I" evidence="9">
    <location>
        <begin position="7"/>
        <end position="159"/>
    </location>
</feature>
<keyword evidence="4" id="KW-0963">Cytoplasm</keyword>
<dbReference type="InterPro" id="IPR050438">
    <property type="entry name" value="LMW_PTPase"/>
</dbReference>
<dbReference type="GO" id="GO:0003993">
    <property type="term" value="F:acid phosphatase activity"/>
    <property type="evidence" value="ECO:0007669"/>
    <property type="project" value="UniProtKB-EC"/>
</dbReference>
<keyword evidence="6" id="KW-0904">Protein phosphatase</keyword>
<dbReference type="Pfam" id="PF01451">
    <property type="entry name" value="LMWPc"/>
    <property type="match status" value="1"/>
</dbReference>
<comment type="similarity">
    <text evidence="3">Belongs to the low molecular weight phosphotyrosine protein phosphatase family.</text>
</comment>
<feature type="active site" description="Proton donor" evidence="8">
    <location>
        <position position="133"/>
    </location>
</feature>
<evidence type="ECO:0000259" key="9">
    <source>
        <dbReference type="SMART" id="SM00226"/>
    </source>
</evidence>
<keyword evidence="11" id="KW-1185">Reference proteome</keyword>
<dbReference type="SUPFAM" id="SSF52788">
    <property type="entry name" value="Phosphotyrosine protein phosphatases I"/>
    <property type="match status" value="1"/>
</dbReference>
<dbReference type="InterPro" id="IPR017867">
    <property type="entry name" value="Tyr_phospatase_low_mol_wt"/>
</dbReference>
<evidence type="ECO:0000256" key="7">
    <source>
        <dbReference type="ARBA" id="ARBA00051722"/>
    </source>
</evidence>
<dbReference type="EMBL" id="JAVHNS010000017">
    <property type="protein sequence ID" value="KAK6332546.1"/>
    <property type="molecule type" value="Genomic_DNA"/>
</dbReference>
<evidence type="ECO:0000256" key="2">
    <source>
        <dbReference type="ARBA" id="ARBA00004496"/>
    </source>
</evidence>
<dbReference type="Gene3D" id="3.40.50.2300">
    <property type="match status" value="1"/>
</dbReference>
<proteinExistence type="inferred from homology"/>
<dbReference type="CDD" id="cd16343">
    <property type="entry name" value="LMWPTP"/>
    <property type="match status" value="1"/>
</dbReference>
<evidence type="ECO:0000256" key="3">
    <source>
        <dbReference type="ARBA" id="ARBA00011063"/>
    </source>
</evidence>
<comment type="subcellular location">
    <subcellularLocation>
        <location evidence="2">Cytoplasm</location>
    </subcellularLocation>
</comment>
<evidence type="ECO:0000256" key="5">
    <source>
        <dbReference type="ARBA" id="ARBA00022801"/>
    </source>
</evidence>
<dbReference type="AlphaFoldDB" id="A0AAV9U198"/>
<evidence type="ECO:0000256" key="1">
    <source>
        <dbReference type="ARBA" id="ARBA00000032"/>
    </source>
</evidence>
<comment type="caution">
    <text evidence="10">The sequence shown here is derived from an EMBL/GenBank/DDBJ whole genome shotgun (WGS) entry which is preliminary data.</text>
</comment>
<name>A0AAV9U198_9PEZI</name>
<keyword evidence="5" id="KW-0378">Hydrolase</keyword>
<dbReference type="PANTHER" id="PTHR11717">
    <property type="entry name" value="LOW MOLECULAR WEIGHT PROTEIN TYROSINE PHOSPHATASE"/>
    <property type="match status" value="1"/>
</dbReference>
<comment type="catalytic activity">
    <reaction evidence="1">
        <text>a phosphate monoester + H2O = an alcohol + phosphate</text>
        <dbReference type="Rhea" id="RHEA:15017"/>
        <dbReference type="ChEBI" id="CHEBI:15377"/>
        <dbReference type="ChEBI" id="CHEBI:30879"/>
        <dbReference type="ChEBI" id="CHEBI:43474"/>
        <dbReference type="ChEBI" id="CHEBI:67140"/>
        <dbReference type="EC" id="3.1.3.2"/>
    </reaction>
</comment>
<dbReference type="FunFam" id="3.40.50.2300:FF:000105">
    <property type="entry name" value="Low molecular weight phosphotyrosine protein"/>
    <property type="match status" value="1"/>
</dbReference>
<dbReference type="GO" id="GO:0004726">
    <property type="term" value="F:non-membrane spanning protein tyrosine phosphatase activity"/>
    <property type="evidence" value="ECO:0007669"/>
    <property type="project" value="InterPro"/>
</dbReference>
<accession>A0AAV9U198</accession>
<reference evidence="10 11" key="1">
    <citation type="submission" date="2019-10" db="EMBL/GenBank/DDBJ databases">
        <authorList>
            <person name="Palmer J.M."/>
        </authorList>
    </citation>
    <scope>NUCLEOTIDE SEQUENCE [LARGE SCALE GENOMIC DNA]</scope>
    <source>
        <strain evidence="10 11">TWF730</strain>
    </source>
</reference>
<comment type="catalytic activity">
    <reaction evidence="7">
        <text>O-phospho-L-tyrosyl-[protein] + H2O = L-tyrosyl-[protein] + phosphate</text>
        <dbReference type="Rhea" id="RHEA:10684"/>
        <dbReference type="Rhea" id="RHEA-COMP:10136"/>
        <dbReference type="Rhea" id="RHEA-COMP:20101"/>
        <dbReference type="ChEBI" id="CHEBI:15377"/>
        <dbReference type="ChEBI" id="CHEBI:43474"/>
        <dbReference type="ChEBI" id="CHEBI:46858"/>
        <dbReference type="ChEBI" id="CHEBI:61978"/>
        <dbReference type="EC" id="3.1.3.48"/>
    </reaction>
</comment>
<dbReference type="InterPro" id="IPR002115">
    <property type="entry name" value="Tyr_Pase_low_mol_wt_mml"/>
</dbReference>
<evidence type="ECO:0000256" key="4">
    <source>
        <dbReference type="ARBA" id="ARBA00022490"/>
    </source>
</evidence>